<keyword evidence="1" id="KW-0732">Signal</keyword>
<name>A0ABX9JR75_9BACT</name>
<reference evidence="2 3" key="1">
    <citation type="submission" date="2018-08" db="EMBL/GenBank/DDBJ databases">
        <title>Genomic Encyclopedia of Archaeal and Bacterial Type Strains, Phase II (KMG-II): from individual species to whole genera.</title>
        <authorList>
            <person name="Goeker M."/>
        </authorList>
    </citation>
    <scope>NUCLEOTIDE SEQUENCE [LARGE SCALE GENOMIC DNA]</scope>
    <source>
        <strain evidence="2 3">DSM 2261</strain>
    </source>
</reference>
<feature type="chain" id="PRO_5046838609" description="Outer membrane protein beta-barrel domain-containing protein" evidence="1">
    <location>
        <begin position="22"/>
        <end position="201"/>
    </location>
</feature>
<keyword evidence="3" id="KW-1185">Reference proteome</keyword>
<accession>A0ABX9JR75</accession>
<proteinExistence type="predicted"/>
<evidence type="ECO:0000313" key="3">
    <source>
        <dbReference type="Proteomes" id="UP000256345"/>
    </source>
</evidence>
<dbReference type="RefSeq" id="WP_047857116.1">
    <property type="nucleotide sequence ID" value="NZ_CP011509.1"/>
</dbReference>
<organism evidence="2 3">
    <name type="scientific">Archangium gephyra</name>
    <dbReference type="NCBI Taxonomy" id="48"/>
    <lineage>
        <taxon>Bacteria</taxon>
        <taxon>Pseudomonadati</taxon>
        <taxon>Myxococcota</taxon>
        <taxon>Myxococcia</taxon>
        <taxon>Myxococcales</taxon>
        <taxon>Cystobacterineae</taxon>
        <taxon>Archangiaceae</taxon>
        <taxon>Archangium</taxon>
    </lineage>
</organism>
<protein>
    <recommendedName>
        <fullName evidence="4">Outer membrane protein beta-barrel domain-containing protein</fullName>
    </recommendedName>
</protein>
<evidence type="ECO:0000256" key="1">
    <source>
        <dbReference type="SAM" id="SignalP"/>
    </source>
</evidence>
<evidence type="ECO:0008006" key="4">
    <source>
        <dbReference type="Google" id="ProtNLM"/>
    </source>
</evidence>
<sequence>MNRRLLPCVLFTLCLASAALAQPPPQPASPTPPWLPRGAYLGTFIRDGVIAPQARLQWQLVFFQGRTDTLGLLIEPLAALAVARPGTVVEGEDVPMTSFQYYSLMFALGYTSRRGPGWEWGFQVGTGPAWLHARFQNAPNDKDEESYLGGLLDGRARIGYRFDSVSLGFTVGYGDPYNYRRSSLARSYVGGLQLGFYADWR</sequence>
<dbReference type="Proteomes" id="UP000256345">
    <property type="component" value="Unassembled WGS sequence"/>
</dbReference>
<dbReference type="EMBL" id="QUMU01000013">
    <property type="protein sequence ID" value="REG25038.1"/>
    <property type="molecule type" value="Genomic_DNA"/>
</dbReference>
<gene>
    <name evidence="2" type="ORF">ATI61_113102</name>
</gene>
<feature type="signal peptide" evidence="1">
    <location>
        <begin position="1"/>
        <end position="21"/>
    </location>
</feature>
<evidence type="ECO:0000313" key="2">
    <source>
        <dbReference type="EMBL" id="REG25038.1"/>
    </source>
</evidence>
<comment type="caution">
    <text evidence="2">The sequence shown here is derived from an EMBL/GenBank/DDBJ whole genome shotgun (WGS) entry which is preliminary data.</text>
</comment>